<organism evidence="7 8">
    <name type="scientific">candidate division WWE3 bacterium</name>
    <dbReference type="NCBI Taxonomy" id="2053526"/>
    <lineage>
        <taxon>Bacteria</taxon>
        <taxon>Katanobacteria</taxon>
    </lineage>
</organism>
<name>A0A955IVV0_UNCKA</name>
<evidence type="ECO:0000256" key="1">
    <source>
        <dbReference type="ARBA" id="ARBA00008777"/>
    </source>
</evidence>
<evidence type="ECO:0000256" key="4">
    <source>
        <dbReference type="HAMAP-Rule" id="MF_01368"/>
    </source>
</evidence>
<evidence type="ECO:0000313" key="7">
    <source>
        <dbReference type="EMBL" id="MCA9302043.1"/>
    </source>
</evidence>
<dbReference type="GO" id="GO:0006412">
    <property type="term" value="P:translation"/>
    <property type="evidence" value="ECO:0007669"/>
    <property type="project" value="UniProtKB-UniRule"/>
</dbReference>
<dbReference type="InterPro" id="IPR000456">
    <property type="entry name" value="Ribosomal_bL17"/>
</dbReference>
<evidence type="ECO:0000256" key="5">
    <source>
        <dbReference type="RuleBase" id="RU000660"/>
    </source>
</evidence>
<reference evidence="7" key="1">
    <citation type="submission" date="2020-04" db="EMBL/GenBank/DDBJ databases">
        <authorList>
            <person name="Zhang T."/>
        </authorList>
    </citation>
    <scope>NUCLEOTIDE SEQUENCE</scope>
    <source>
        <strain evidence="7">HKST-UBA80</strain>
    </source>
</reference>
<protein>
    <recommendedName>
        <fullName evidence="4">Large ribosomal subunit protein bL17</fullName>
    </recommendedName>
</protein>
<dbReference type="InterPro" id="IPR036373">
    <property type="entry name" value="Ribosomal_bL17_sf"/>
</dbReference>
<gene>
    <name evidence="4 7" type="primary">rplQ</name>
    <name evidence="7" type="ORF">KDA10_01585</name>
</gene>
<dbReference type="HAMAP" id="MF_01368">
    <property type="entry name" value="Ribosomal_bL17"/>
    <property type="match status" value="1"/>
</dbReference>
<accession>A0A955IVV0</accession>
<dbReference type="Proteomes" id="UP000714817">
    <property type="component" value="Unassembled WGS sequence"/>
</dbReference>
<comment type="similarity">
    <text evidence="1 4 5">Belongs to the bacterial ribosomal protein bL17 family.</text>
</comment>
<dbReference type="PANTHER" id="PTHR14413">
    <property type="entry name" value="RIBOSOMAL PROTEIN L17"/>
    <property type="match status" value="1"/>
</dbReference>
<evidence type="ECO:0000256" key="6">
    <source>
        <dbReference type="SAM" id="MobiDB-lite"/>
    </source>
</evidence>
<dbReference type="EMBL" id="JAGQNY010000005">
    <property type="protein sequence ID" value="MCA9302043.1"/>
    <property type="molecule type" value="Genomic_DNA"/>
</dbReference>
<dbReference type="NCBIfam" id="TIGR00059">
    <property type="entry name" value="L17"/>
    <property type="match status" value="1"/>
</dbReference>
<evidence type="ECO:0000256" key="2">
    <source>
        <dbReference type="ARBA" id="ARBA00022980"/>
    </source>
</evidence>
<proteinExistence type="inferred from homology"/>
<dbReference type="GO" id="GO:0022625">
    <property type="term" value="C:cytosolic large ribosomal subunit"/>
    <property type="evidence" value="ECO:0007669"/>
    <property type="project" value="TreeGrafter"/>
</dbReference>
<dbReference type="PANTHER" id="PTHR14413:SF16">
    <property type="entry name" value="LARGE RIBOSOMAL SUBUNIT PROTEIN BL17M"/>
    <property type="match status" value="1"/>
</dbReference>
<dbReference type="Gene3D" id="3.90.1030.10">
    <property type="entry name" value="Ribosomal protein L17"/>
    <property type="match status" value="1"/>
</dbReference>
<comment type="subunit">
    <text evidence="4">Part of the 50S ribosomal subunit. Contacts protein L32.</text>
</comment>
<evidence type="ECO:0000256" key="3">
    <source>
        <dbReference type="ARBA" id="ARBA00023274"/>
    </source>
</evidence>
<dbReference type="SUPFAM" id="SSF64263">
    <property type="entry name" value="Prokaryotic ribosomal protein L17"/>
    <property type="match status" value="1"/>
</dbReference>
<keyword evidence="3 4" id="KW-0687">Ribonucleoprotein</keyword>
<evidence type="ECO:0000313" key="8">
    <source>
        <dbReference type="Proteomes" id="UP000714817"/>
    </source>
</evidence>
<dbReference type="AlphaFoldDB" id="A0A955IVV0"/>
<sequence>MRHRVNTKKMNRDTDHRKALLRNLSASLILHGKVETTLAKAKFVKPYVEKLVTKARTGNSFDALNKVNAKLRSNEALKKLFSDVAPSFEKRPGGYTRIVKLGYRDGDNAPMARLEFVKTKETKTKDSKAKVTPEKADGKKTIEKKTKGSKVSEKSESEVVVENAMEVIDDSSTNVAKEQ</sequence>
<comment type="caution">
    <text evidence="7">The sequence shown here is derived from an EMBL/GenBank/DDBJ whole genome shotgun (WGS) entry which is preliminary data.</text>
</comment>
<dbReference type="GO" id="GO:0003735">
    <property type="term" value="F:structural constituent of ribosome"/>
    <property type="evidence" value="ECO:0007669"/>
    <property type="project" value="InterPro"/>
</dbReference>
<feature type="compositionally biased region" description="Basic and acidic residues" evidence="6">
    <location>
        <begin position="122"/>
        <end position="157"/>
    </location>
</feature>
<reference evidence="7" key="2">
    <citation type="journal article" date="2021" name="Microbiome">
        <title>Successional dynamics and alternative stable states in a saline activated sludge microbial community over 9 years.</title>
        <authorList>
            <person name="Wang Y."/>
            <person name="Ye J."/>
            <person name="Ju F."/>
            <person name="Liu L."/>
            <person name="Boyd J.A."/>
            <person name="Deng Y."/>
            <person name="Parks D.H."/>
            <person name="Jiang X."/>
            <person name="Yin X."/>
            <person name="Woodcroft B.J."/>
            <person name="Tyson G.W."/>
            <person name="Hugenholtz P."/>
            <person name="Polz M.F."/>
            <person name="Zhang T."/>
        </authorList>
    </citation>
    <scope>NUCLEOTIDE SEQUENCE</scope>
    <source>
        <strain evidence="7">HKST-UBA80</strain>
    </source>
</reference>
<dbReference type="Pfam" id="PF01196">
    <property type="entry name" value="Ribosomal_L17"/>
    <property type="match status" value="1"/>
</dbReference>
<feature type="region of interest" description="Disordered" evidence="6">
    <location>
        <begin position="122"/>
        <end position="158"/>
    </location>
</feature>
<keyword evidence="2 4" id="KW-0689">Ribosomal protein</keyword>